<evidence type="ECO:0008006" key="4">
    <source>
        <dbReference type="Google" id="ProtNLM"/>
    </source>
</evidence>
<comment type="caution">
    <text evidence="2">The sequence shown here is derived from an EMBL/GenBank/DDBJ whole genome shotgun (WGS) entry which is preliminary data.</text>
</comment>
<dbReference type="Pfam" id="PF05538">
    <property type="entry name" value="Campylo_MOMP"/>
    <property type="match status" value="1"/>
</dbReference>
<dbReference type="EMBL" id="JNOC01000016">
    <property type="protein sequence ID" value="KPH56266.1"/>
    <property type="molecule type" value="Genomic_DNA"/>
</dbReference>
<sequence>MKITKLSLIACVALASLSTASFAQPLEEAIKGIDVSGMLRYRYTDNRYDNKGFNKQERTRGDANHQWRAEALFKTPVINNISMNLGIGYHNAQQNVNHGKGATLNGTDIPFAGNGLGSGSDSWFGVREFNMVITPDSTNTTIKAGKMIMQTPINDTLDDRATGIFVTNSDLNHWTFALGAFDSWSIDDYQTGYLLSPDTNNGSIDKPLYTAAALSNYDTNIGNFSTQLWLFNATDMIDFAGFGELAWQNSMFHLKGQYAFSKLNSDANSPWTSVYEHKVKEANDLYTLEAGVRFHDYNIPVAAKIGYWGNTQDGYAVSLDDEGSFQKVGQIWFENGATGVSISMLPTNGQNMPRGFESNELSMFYANINYDILENLNIGIDYVNGTNKIARGQGAARYSGDIDFQEINPYIVWQYTKSLRIFAHYSILTTDTTRQIATQFANTTNAPAIIPAEQISDSEDRNRLRVEVKYTF</sequence>
<dbReference type="RefSeq" id="WP_054197620.1">
    <property type="nucleotide sequence ID" value="NZ_JNOC01000016.1"/>
</dbReference>
<dbReference type="InterPro" id="IPR008439">
    <property type="entry name" value="Campylo_MOMP"/>
</dbReference>
<evidence type="ECO:0000313" key="3">
    <source>
        <dbReference type="Proteomes" id="UP000037997"/>
    </source>
</evidence>
<gene>
    <name evidence="2" type="ORF">HPU229334_02415</name>
</gene>
<evidence type="ECO:0000256" key="1">
    <source>
        <dbReference type="SAM" id="SignalP"/>
    </source>
</evidence>
<organism evidence="2 3">
    <name type="scientific">Helicobacter pullorum</name>
    <dbReference type="NCBI Taxonomy" id="35818"/>
    <lineage>
        <taxon>Bacteria</taxon>
        <taxon>Pseudomonadati</taxon>
        <taxon>Campylobacterota</taxon>
        <taxon>Epsilonproteobacteria</taxon>
        <taxon>Campylobacterales</taxon>
        <taxon>Helicobacteraceae</taxon>
        <taxon>Helicobacter</taxon>
    </lineage>
</organism>
<accession>A0A0N1EDV8</accession>
<proteinExistence type="predicted"/>
<feature type="chain" id="PRO_5005870204" description="Outer membrane protein" evidence="1">
    <location>
        <begin position="24"/>
        <end position="472"/>
    </location>
</feature>
<protein>
    <recommendedName>
        <fullName evidence="4">Outer membrane protein</fullName>
    </recommendedName>
</protein>
<dbReference type="PATRIC" id="fig|35818.11.peg.473"/>
<reference evidence="2 3" key="1">
    <citation type="submission" date="2014-06" db="EMBL/GenBank/DDBJ databases">
        <title>Helicobacter pullorum isolates in fresh chicken meat - phenotypic and genotypic features.</title>
        <authorList>
            <person name="Borges V."/>
            <person name="Santos A."/>
            <person name="Correia C.B."/>
            <person name="Saraiva M."/>
            <person name="Menard A."/>
            <person name="Vieira L."/>
            <person name="Sampaio D.A."/>
            <person name="Gomes J.P."/>
            <person name="Oleastro M."/>
        </authorList>
    </citation>
    <scope>NUCLEOTIDE SEQUENCE [LARGE SCALE GENOMIC DNA]</scope>
    <source>
        <strain evidence="2 3">229334/12</strain>
    </source>
</reference>
<dbReference type="Proteomes" id="UP000037997">
    <property type="component" value="Unassembled WGS sequence"/>
</dbReference>
<feature type="signal peptide" evidence="1">
    <location>
        <begin position="1"/>
        <end position="23"/>
    </location>
</feature>
<keyword evidence="1" id="KW-0732">Signal</keyword>
<name>A0A0N1EDV8_9HELI</name>
<dbReference type="AlphaFoldDB" id="A0A0N1EDV8"/>
<evidence type="ECO:0000313" key="2">
    <source>
        <dbReference type="EMBL" id="KPH56266.1"/>
    </source>
</evidence>
<dbReference type="STRING" id="35818.HPU229336_08165"/>